<evidence type="ECO:0000313" key="3">
    <source>
        <dbReference type="Proteomes" id="UP000232638"/>
    </source>
</evidence>
<feature type="domain" description="Hydantoinase A/oxoprolinase" evidence="1">
    <location>
        <begin position="64"/>
        <end position="312"/>
    </location>
</feature>
<keyword evidence="2" id="KW-0614">Plasmid</keyword>
<dbReference type="InterPro" id="IPR002821">
    <property type="entry name" value="Hydantoinase_A"/>
</dbReference>
<keyword evidence="3" id="KW-1185">Reference proteome</keyword>
<dbReference type="SUPFAM" id="SSF53067">
    <property type="entry name" value="Actin-like ATPase domain"/>
    <property type="match status" value="1"/>
</dbReference>
<evidence type="ECO:0000313" key="2">
    <source>
        <dbReference type="EMBL" id="AUB85495.1"/>
    </source>
</evidence>
<gene>
    <name evidence="2" type="ORF">THSYN_31750</name>
</gene>
<dbReference type="InterPro" id="IPR002756">
    <property type="entry name" value="MfnF"/>
</dbReference>
<dbReference type="GO" id="GO:0016787">
    <property type="term" value="F:hydrolase activity"/>
    <property type="evidence" value="ECO:0007669"/>
    <property type="project" value="InterPro"/>
</dbReference>
<reference evidence="2 3" key="1">
    <citation type="submission" date="2017-03" db="EMBL/GenBank/DDBJ databases">
        <title>Complete genome sequence of Candidatus 'Thiodictyon syntrophicum' sp. nov. strain Cad16T, a photolithoautotroph purple sulfur bacterium isolated from an alpine meromictic lake.</title>
        <authorList>
            <person name="Luedin S.M."/>
            <person name="Pothier J.F."/>
            <person name="Danza F."/>
            <person name="Storelli N."/>
            <person name="Wittwer M."/>
            <person name="Tonolla M."/>
        </authorList>
    </citation>
    <scope>NUCLEOTIDE SEQUENCE [LARGE SCALE GENOMIC DNA]</scope>
    <source>
        <strain evidence="2 3">Cad16T</strain>
        <plasmid evidence="3">Plasmid pts485</plasmid>
    </source>
</reference>
<dbReference type="Gene3D" id="3.30.420.190">
    <property type="entry name" value="conserved archaeal protein q6m145"/>
    <property type="match status" value="1"/>
</dbReference>
<evidence type="ECO:0000259" key="1">
    <source>
        <dbReference type="Pfam" id="PF01968"/>
    </source>
</evidence>
<dbReference type="Proteomes" id="UP000232638">
    <property type="component" value="Plasmid pTs485"/>
</dbReference>
<dbReference type="OrthoDB" id="1792672at2"/>
<dbReference type="InterPro" id="IPR043129">
    <property type="entry name" value="ATPase_NBD"/>
</dbReference>
<dbReference type="Gene3D" id="3.30.420.40">
    <property type="match status" value="1"/>
</dbReference>
<geneLocation type="plasmid" evidence="3">
    <name>pts485</name>
</geneLocation>
<dbReference type="AlphaFoldDB" id="A0A2K8UIZ5"/>
<dbReference type="EMBL" id="CP020372">
    <property type="protein sequence ID" value="AUB85495.1"/>
    <property type="molecule type" value="Genomic_DNA"/>
</dbReference>
<dbReference type="RefSeq" id="WP_100923118.1">
    <property type="nucleotide sequence ID" value="NZ_CP020372.1"/>
</dbReference>
<dbReference type="KEGG" id="tsy:THSYN_31750"/>
<dbReference type="Pfam" id="PF01968">
    <property type="entry name" value="Hydantoinase_A"/>
    <property type="match status" value="1"/>
</dbReference>
<organism evidence="2 3">
    <name type="scientific">Candidatus Thiodictyon syntrophicum</name>
    <dbReference type="NCBI Taxonomy" id="1166950"/>
    <lineage>
        <taxon>Bacteria</taxon>
        <taxon>Pseudomonadati</taxon>
        <taxon>Pseudomonadota</taxon>
        <taxon>Gammaproteobacteria</taxon>
        <taxon>Chromatiales</taxon>
        <taxon>Chromatiaceae</taxon>
        <taxon>Thiodictyon</taxon>
    </lineage>
</organism>
<dbReference type="NCBIfam" id="TIGR03123">
    <property type="entry name" value="one_C_unchar_1"/>
    <property type="match status" value="1"/>
</dbReference>
<accession>A0A2K8UIZ5</accession>
<sequence>MPVPHERWLGWDLGGAHLKVVALDARGQSEAVLQVACPLWQGLDHLDTAIERVLGSLGARATRHAVTMTGELTDLFEDRATGVRALIERMQRRFPAEEVRIYAGRAGLLAPAAAAAAPDQVASANWMASASLAARHFPEGVLVDIGSTTSDLVPFHGGQVSARGYHDHERLAAGELVYSGVVRTPVMALAGRVPFGGHWVALMAEHFATTADIYRLTGELPAHADLMPSADGRPKTSAASAGRLARMLGLDAAAAAPAAWERLAAHLAEAQLRTLAEACDCLLSRGELAADAPILGAGVGRFLARRLAARLGRAYLGFGALFEGQAPGTPDGPEVADCAPAAAVARLALEEST</sequence>
<name>A0A2K8UIZ5_9GAMM</name>
<proteinExistence type="predicted"/>
<protein>
    <recommendedName>
        <fullName evidence="1">Hydantoinase A/oxoprolinase domain-containing protein</fullName>
    </recommendedName>
</protein>